<dbReference type="InterPro" id="IPR003615">
    <property type="entry name" value="HNH_nuc"/>
</dbReference>
<reference evidence="2 3" key="1">
    <citation type="journal article" date="2015" name="Fungal Genet. Biol.">
        <title>Evolution of novel wood decay mechanisms in Agaricales revealed by the genome sequences of Fistulina hepatica and Cylindrobasidium torrendii.</title>
        <authorList>
            <person name="Floudas D."/>
            <person name="Held B.W."/>
            <person name="Riley R."/>
            <person name="Nagy L.G."/>
            <person name="Koehler G."/>
            <person name="Ransdell A.S."/>
            <person name="Younus H."/>
            <person name="Chow J."/>
            <person name="Chiniquy J."/>
            <person name="Lipzen A."/>
            <person name="Tritt A."/>
            <person name="Sun H."/>
            <person name="Haridas S."/>
            <person name="LaButti K."/>
            <person name="Ohm R.A."/>
            <person name="Kues U."/>
            <person name="Blanchette R.A."/>
            <person name="Grigoriev I.V."/>
            <person name="Minto R.E."/>
            <person name="Hibbett D.S."/>
        </authorList>
    </citation>
    <scope>NUCLEOTIDE SEQUENCE [LARGE SCALE GENOMIC DNA]</scope>
    <source>
        <strain evidence="2 3">ATCC 64428</strain>
    </source>
</reference>
<feature type="domain" description="HNH nuclease" evidence="1">
    <location>
        <begin position="69"/>
        <end position="106"/>
    </location>
</feature>
<organism evidence="2 3">
    <name type="scientific">Fistulina hepatica ATCC 64428</name>
    <dbReference type="NCBI Taxonomy" id="1128425"/>
    <lineage>
        <taxon>Eukaryota</taxon>
        <taxon>Fungi</taxon>
        <taxon>Dikarya</taxon>
        <taxon>Basidiomycota</taxon>
        <taxon>Agaricomycotina</taxon>
        <taxon>Agaricomycetes</taxon>
        <taxon>Agaricomycetidae</taxon>
        <taxon>Agaricales</taxon>
        <taxon>Fistulinaceae</taxon>
        <taxon>Fistulina</taxon>
    </lineage>
</organism>
<name>A0A0D7A5E1_9AGAR</name>
<evidence type="ECO:0000313" key="3">
    <source>
        <dbReference type="Proteomes" id="UP000054144"/>
    </source>
</evidence>
<accession>A0A0D7A5E1</accession>
<dbReference type="Proteomes" id="UP000054144">
    <property type="component" value="Unassembled WGS sequence"/>
</dbReference>
<dbReference type="AlphaFoldDB" id="A0A0D7A5E1"/>
<dbReference type="Pfam" id="PF13391">
    <property type="entry name" value="HNH_2"/>
    <property type="match status" value="1"/>
</dbReference>
<gene>
    <name evidence="2" type="ORF">FISHEDRAFT_48249</name>
</gene>
<proteinExistence type="predicted"/>
<sequence length="270" mass="30112">MAPLTTFPLPLPPNAPPAGYDWEERDVSVSSTTTAFDTGIDQRDRFFGERCCVICGAGGRPTQWSDLKNRGWIPSDAKNHPQHEPRNGLLMCANHHVMFDAYKFFIRFFPDTRKFVFVNYSGEPSLQQFHAKAIALDSRDRYTPFPALFIIHEMRVRGFHPFRPVAPEIPADGSLWQDWILLDGVFNNVSGSFNRDSPPCSGNNSVFAQPQPQFQAATTSAGGASSGVRKLPPLTEDVIADILAATRAMPSWKACEEEGMARHRGENTQK</sequence>
<dbReference type="OrthoDB" id="2124139at2759"/>
<evidence type="ECO:0000259" key="1">
    <source>
        <dbReference type="Pfam" id="PF13391"/>
    </source>
</evidence>
<dbReference type="EMBL" id="KN882045">
    <property type="protein sequence ID" value="KIY45925.1"/>
    <property type="molecule type" value="Genomic_DNA"/>
</dbReference>
<keyword evidence="3" id="KW-1185">Reference proteome</keyword>
<evidence type="ECO:0000313" key="2">
    <source>
        <dbReference type="EMBL" id="KIY45925.1"/>
    </source>
</evidence>
<protein>
    <recommendedName>
        <fullName evidence="1">HNH nuclease domain-containing protein</fullName>
    </recommendedName>
</protein>